<protein>
    <submittedName>
        <fullName evidence="3">Uncharacterized protein LOC112679542 isoform X1</fullName>
    </submittedName>
</protein>
<keyword evidence="2" id="KW-1185">Reference proteome</keyword>
<feature type="compositionally biased region" description="Basic and acidic residues" evidence="1">
    <location>
        <begin position="64"/>
        <end position="75"/>
    </location>
</feature>
<name>A0A8B8F4E3_9HEMI</name>
<dbReference type="PANTHER" id="PTHR12247:SF139">
    <property type="entry name" value="ATHERIN-RELATED"/>
    <property type="match status" value="1"/>
</dbReference>
<dbReference type="AlphaFoldDB" id="A0A8B8F4E3"/>
<dbReference type="InterPro" id="IPR013083">
    <property type="entry name" value="Znf_RING/FYVE/PHD"/>
</dbReference>
<dbReference type="PANTHER" id="PTHR12247">
    <property type="entry name" value="POLYCOMB GROUP PROTEIN"/>
    <property type="match status" value="1"/>
</dbReference>
<dbReference type="GO" id="GO:0045892">
    <property type="term" value="P:negative regulation of DNA-templated transcription"/>
    <property type="evidence" value="ECO:0007669"/>
    <property type="project" value="TreeGrafter"/>
</dbReference>
<dbReference type="GO" id="GO:0042393">
    <property type="term" value="F:histone binding"/>
    <property type="evidence" value="ECO:0007669"/>
    <property type="project" value="TreeGrafter"/>
</dbReference>
<gene>
    <name evidence="3" type="primary">LOC112679542</name>
</gene>
<dbReference type="InterPro" id="IPR011011">
    <property type="entry name" value="Znf_FYVE_PHD"/>
</dbReference>
<dbReference type="SUPFAM" id="SSF57903">
    <property type="entry name" value="FYVE/PHD zinc finger"/>
    <property type="match status" value="1"/>
</dbReference>
<dbReference type="SUPFAM" id="SSF47769">
    <property type="entry name" value="SAM/Pointed domain"/>
    <property type="match status" value="1"/>
</dbReference>
<feature type="region of interest" description="Disordered" evidence="1">
    <location>
        <begin position="1"/>
        <end position="76"/>
    </location>
</feature>
<proteinExistence type="predicted"/>
<dbReference type="GO" id="GO:0003682">
    <property type="term" value="F:chromatin binding"/>
    <property type="evidence" value="ECO:0007669"/>
    <property type="project" value="TreeGrafter"/>
</dbReference>
<dbReference type="Proteomes" id="UP000694846">
    <property type="component" value="Unplaced"/>
</dbReference>
<evidence type="ECO:0000256" key="1">
    <source>
        <dbReference type="SAM" id="MobiDB-lite"/>
    </source>
</evidence>
<accession>A0A8B8F4E3</accession>
<feature type="compositionally biased region" description="Acidic residues" evidence="1">
    <location>
        <begin position="223"/>
        <end position="232"/>
    </location>
</feature>
<dbReference type="RefSeq" id="XP_025405177.1">
    <property type="nucleotide sequence ID" value="XM_025549392.1"/>
</dbReference>
<dbReference type="Gene3D" id="1.10.150.50">
    <property type="entry name" value="Transcription Factor, Ets-1"/>
    <property type="match status" value="1"/>
</dbReference>
<sequence>MPKKRINTNDKPIQRPQRNMKAKKVFDPSDNYLPKKRNKYSSSKPVNFIKSNNVKNRNKKKKQKAIDKNSLKNDLSECSAEESIPESEHSYSPSNPPISPTEITQKKMADDCFMCNTIGDINDIIDCPICLIKVHKDCLVIKEPMWKFKLDLCPWLCESCRQFHCCQCLKSETDSEFLSCITCKVGLHSNCIESCRIKPLETIRNLGIFVCIPCLTLATDRLPEEEEEEEEEERWHEIEMEEIDEKAVEEEEEEENERVLDESDEEKFEKEEVEEESEEEIEFVNTSSDENNMEDNDNNSINSDKSYNSSIDYEKEFTEVPNVNIPNVTRWNKYQVYEYLADRLPKEVLVKIITNEIDGRALQLLRRSDITLHMGLKLGHAMKLYKQVRILQTQSTYHKTYWE</sequence>
<dbReference type="OrthoDB" id="10004495at2759"/>
<dbReference type="GeneID" id="112679542"/>
<dbReference type="Gene3D" id="3.30.40.10">
    <property type="entry name" value="Zinc/RING finger domain, C3HC4 (zinc finger)"/>
    <property type="match status" value="1"/>
</dbReference>
<evidence type="ECO:0000313" key="3">
    <source>
        <dbReference type="RefSeq" id="XP_025405177.1"/>
    </source>
</evidence>
<dbReference type="CTD" id="31254"/>
<feature type="compositionally biased region" description="Acidic residues" evidence="1">
    <location>
        <begin position="239"/>
        <end position="282"/>
    </location>
</feature>
<dbReference type="GO" id="GO:0005634">
    <property type="term" value="C:nucleus"/>
    <property type="evidence" value="ECO:0007669"/>
    <property type="project" value="TreeGrafter"/>
</dbReference>
<feature type="compositionally biased region" description="Low complexity" evidence="1">
    <location>
        <begin position="298"/>
        <end position="307"/>
    </location>
</feature>
<evidence type="ECO:0000313" key="2">
    <source>
        <dbReference type="Proteomes" id="UP000694846"/>
    </source>
</evidence>
<feature type="region of interest" description="Disordered" evidence="1">
    <location>
        <begin position="222"/>
        <end position="307"/>
    </location>
</feature>
<dbReference type="InterPro" id="IPR050548">
    <property type="entry name" value="PcG_chromatin_remod_factors"/>
</dbReference>
<dbReference type="InterPro" id="IPR013761">
    <property type="entry name" value="SAM/pointed_sf"/>
</dbReference>
<reference evidence="3" key="1">
    <citation type="submission" date="2025-08" db="UniProtKB">
        <authorList>
            <consortium name="RefSeq"/>
        </authorList>
    </citation>
    <scope>IDENTIFICATION</scope>
    <source>
        <tissue evidence="3">Whole body</tissue>
    </source>
</reference>
<organism evidence="2 3">
    <name type="scientific">Sipha flava</name>
    <name type="common">yellow sugarcane aphid</name>
    <dbReference type="NCBI Taxonomy" id="143950"/>
    <lineage>
        <taxon>Eukaryota</taxon>
        <taxon>Metazoa</taxon>
        <taxon>Ecdysozoa</taxon>
        <taxon>Arthropoda</taxon>
        <taxon>Hexapoda</taxon>
        <taxon>Insecta</taxon>
        <taxon>Pterygota</taxon>
        <taxon>Neoptera</taxon>
        <taxon>Paraneoptera</taxon>
        <taxon>Hemiptera</taxon>
        <taxon>Sternorrhyncha</taxon>
        <taxon>Aphidomorpha</taxon>
        <taxon>Aphidoidea</taxon>
        <taxon>Aphididae</taxon>
        <taxon>Sipha</taxon>
    </lineage>
</organism>